<gene>
    <name evidence="1" type="ORF">A2431_04005</name>
</gene>
<name>A0A1G2V1A8_9BACT</name>
<comment type="caution">
    <text evidence="1">The sequence shown here is derived from an EMBL/GenBank/DDBJ whole genome shotgun (WGS) entry which is preliminary data.</text>
</comment>
<evidence type="ECO:0000313" key="2">
    <source>
        <dbReference type="Proteomes" id="UP000177697"/>
    </source>
</evidence>
<reference evidence="1 2" key="1">
    <citation type="journal article" date="2016" name="Nat. Commun.">
        <title>Thousands of microbial genomes shed light on interconnected biogeochemical processes in an aquifer system.</title>
        <authorList>
            <person name="Anantharaman K."/>
            <person name="Brown C.T."/>
            <person name="Hug L.A."/>
            <person name="Sharon I."/>
            <person name="Castelle C.J."/>
            <person name="Probst A.J."/>
            <person name="Thomas B.C."/>
            <person name="Singh A."/>
            <person name="Wilkins M.J."/>
            <person name="Karaoz U."/>
            <person name="Brodie E.L."/>
            <person name="Williams K.H."/>
            <person name="Hubbard S.S."/>
            <person name="Banfield J.F."/>
        </authorList>
    </citation>
    <scope>NUCLEOTIDE SEQUENCE [LARGE SCALE GENOMIC DNA]</scope>
</reference>
<dbReference type="Proteomes" id="UP000177697">
    <property type="component" value="Unassembled WGS sequence"/>
</dbReference>
<dbReference type="EMBL" id="MHWW01000009">
    <property type="protein sequence ID" value="OHB15415.1"/>
    <property type="molecule type" value="Genomic_DNA"/>
</dbReference>
<dbReference type="AlphaFoldDB" id="A0A1G2V1A8"/>
<evidence type="ECO:0008006" key="3">
    <source>
        <dbReference type="Google" id="ProtNLM"/>
    </source>
</evidence>
<accession>A0A1G2V1A8</accession>
<proteinExistence type="predicted"/>
<organism evidence="1 2">
    <name type="scientific">Candidatus Zambryskibacteria bacterium RIFOXYC1_FULL_39_10</name>
    <dbReference type="NCBI Taxonomy" id="1802779"/>
    <lineage>
        <taxon>Bacteria</taxon>
        <taxon>Candidatus Zambryskiibacteriota</taxon>
    </lineage>
</organism>
<evidence type="ECO:0000313" key="1">
    <source>
        <dbReference type="EMBL" id="OHB15415.1"/>
    </source>
</evidence>
<protein>
    <recommendedName>
        <fullName evidence="3">HNH domain-containing protein</fullName>
    </recommendedName>
</protein>
<sequence length="128" mass="14863">MIKEKTICRLCGNKFENYEYRNRARCGSCNTKIRRFRAKAAAIKLLGGKCQKCGWHGNQAALQFHHKNTKEKDFIIGSVANKSWDSIKNEMQKCILLCANCHMIEHSTKNDEKFMKEALNYKGRTLKF</sequence>